<evidence type="ECO:0000256" key="6">
    <source>
        <dbReference type="ARBA" id="ARBA00022801"/>
    </source>
</evidence>
<gene>
    <name evidence="11" type="ORF">CTEN210_03847</name>
</gene>
<accession>A0AAD3H1R2</accession>
<dbReference type="Pfam" id="PF05193">
    <property type="entry name" value="Peptidase_M16_C"/>
    <property type="match status" value="1"/>
</dbReference>
<evidence type="ECO:0000259" key="10">
    <source>
        <dbReference type="SMART" id="SM01264"/>
    </source>
</evidence>
<evidence type="ECO:0000256" key="5">
    <source>
        <dbReference type="ARBA" id="ARBA00022723"/>
    </source>
</evidence>
<keyword evidence="8" id="KW-0482">Metalloprotease</keyword>
<dbReference type="InterPro" id="IPR011765">
    <property type="entry name" value="Pept_M16_N"/>
</dbReference>
<evidence type="ECO:0000313" key="11">
    <source>
        <dbReference type="EMBL" id="GFH47372.1"/>
    </source>
</evidence>
<dbReference type="InterPro" id="IPR055130">
    <property type="entry name" value="PreP_C"/>
</dbReference>
<comment type="cofactor">
    <cofactor evidence="1">
        <name>Zn(2+)</name>
        <dbReference type="ChEBI" id="CHEBI:29105"/>
    </cofactor>
</comment>
<keyword evidence="6" id="KW-0378">Hydrolase</keyword>
<dbReference type="FunFam" id="3.30.830.10:FF:000034">
    <property type="entry name" value="presequence protease 1, chloroplastic/mitochondrial"/>
    <property type="match status" value="1"/>
</dbReference>
<dbReference type="GO" id="GO:0016485">
    <property type="term" value="P:protein processing"/>
    <property type="evidence" value="ECO:0007669"/>
    <property type="project" value="TreeGrafter"/>
</dbReference>
<dbReference type="InterPro" id="IPR013578">
    <property type="entry name" value="Peptidase_M16C_assoc"/>
</dbReference>
<dbReference type="EMBL" id="BLLK01000023">
    <property type="protein sequence ID" value="GFH47372.1"/>
    <property type="molecule type" value="Genomic_DNA"/>
</dbReference>
<dbReference type="PANTHER" id="PTHR43016">
    <property type="entry name" value="PRESEQUENCE PROTEASE"/>
    <property type="match status" value="1"/>
</dbReference>
<dbReference type="SUPFAM" id="SSF63411">
    <property type="entry name" value="LuxS/MPP-like metallohydrolase"/>
    <property type="match status" value="4"/>
</dbReference>
<keyword evidence="4" id="KW-0645">Protease</keyword>
<comment type="similarity">
    <text evidence="3">Belongs to the peptidase M16 family. PreP subfamily.</text>
</comment>
<evidence type="ECO:0000313" key="12">
    <source>
        <dbReference type="Proteomes" id="UP001054902"/>
    </source>
</evidence>
<evidence type="ECO:0000256" key="4">
    <source>
        <dbReference type="ARBA" id="ARBA00022670"/>
    </source>
</evidence>
<dbReference type="GO" id="GO:0046872">
    <property type="term" value="F:metal ion binding"/>
    <property type="evidence" value="ECO:0007669"/>
    <property type="project" value="UniProtKB-KW"/>
</dbReference>
<evidence type="ECO:0000256" key="9">
    <source>
        <dbReference type="ARBA" id="ARBA00023128"/>
    </source>
</evidence>
<dbReference type="Pfam" id="PF22516">
    <property type="entry name" value="PreP_C"/>
    <property type="match status" value="1"/>
</dbReference>
<comment type="subcellular location">
    <subcellularLocation>
        <location evidence="2">Mitochondrion</location>
    </subcellularLocation>
</comment>
<dbReference type="AlphaFoldDB" id="A0AAD3H1R2"/>
<dbReference type="Pfam" id="PF08367">
    <property type="entry name" value="M16C_assoc"/>
    <property type="match status" value="1"/>
</dbReference>
<evidence type="ECO:0000256" key="8">
    <source>
        <dbReference type="ARBA" id="ARBA00023049"/>
    </source>
</evidence>
<dbReference type="InterPro" id="IPR011249">
    <property type="entry name" value="Metalloenz_LuxS/M16"/>
</dbReference>
<dbReference type="InterPro" id="IPR007863">
    <property type="entry name" value="Peptidase_M16_C"/>
</dbReference>
<evidence type="ECO:0000256" key="3">
    <source>
        <dbReference type="ARBA" id="ARBA00007575"/>
    </source>
</evidence>
<dbReference type="Gene3D" id="3.30.830.10">
    <property type="entry name" value="Metalloenzyme, LuxS/M16 peptidase-like"/>
    <property type="match status" value="4"/>
</dbReference>
<comment type="caution">
    <text evidence="11">The sequence shown here is derived from an EMBL/GenBank/DDBJ whole genome shotgun (WGS) entry which is preliminary data.</text>
</comment>
<keyword evidence="5" id="KW-0479">Metal-binding</keyword>
<evidence type="ECO:0000256" key="1">
    <source>
        <dbReference type="ARBA" id="ARBA00001947"/>
    </source>
</evidence>
<reference evidence="11 12" key="1">
    <citation type="journal article" date="2021" name="Sci. Rep.">
        <title>The genome of the diatom Chaetoceros tenuissimus carries an ancient integrated fragment of an extant virus.</title>
        <authorList>
            <person name="Hongo Y."/>
            <person name="Kimura K."/>
            <person name="Takaki Y."/>
            <person name="Yoshida Y."/>
            <person name="Baba S."/>
            <person name="Kobayashi G."/>
            <person name="Nagasaki K."/>
            <person name="Hano T."/>
            <person name="Tomaru Y."/>
        </authorList>
    </citation>
    <scope>NUCLEOTIDE SEQUENCE [LARGE SCALE GENOMIC DNA]</scope>
    <source>
        <strain evidence="11 12">NIES-3715</strain>
    </source>
</reference>
<keyword evidence="7" id="KW-0862">Zinc</keyword>
<dbReference type="Proteomes" id="UP001054902">
    <property type="component" value="Unassembled WGS sequence"/>
</dbReference>
<dbReference type="SMART" id="SM01264">
    <property type="entry name" value="M16C_associated"/>
    <property type="match status" value="1"/>
</dbReference>
<dbReference type="GO" id="GO:0004222">
    <property type="term" value="F:metalloendopeptidase activity"/>
    <property type="evidence" value="ECO:0007669"/>
    <property type="project" value="TreeGrafter"/>
</dbReference>
<dbReference type="PANTHER" id="PTHR43016:SF13">
    <property type="entry name" value="PRESEQUENCE PROTEASE, MITOCHONDRIAL"/>
    <property type="match status" value="1"/>
</dbReference>
<proteinExistence type="inferred from homology"/>
<dbReference type="GO" id="GO:0005739">
    <property type="term" value="C:mitochondrion"/>
    <property type="evidence" value="ECO:0007669"/>
    <property type="project" value="UniProtKB-SubCell"/>
</dbReference>
<protein>
    <recommendedName>
        <fullName evidence="10">Peptidase M16C associated domain-containing protein</fullName>
    </recommendedName>
</protein>
<sequence length="1098" mass="121100">MQLLSPQISKMALLALAIAARSSGRYMTATAFCVANSASAPSRHSFKSLPFLSKAGRTLSSSASSIKPLNAATLEEIKTEAVAEHPSFEIINKDVVSEYGAHTVMYRHKKTGAELLSVHNDDDNKVFGITFRTPPTDSTGVPHILEHSVLCGSRKYRTKEPFVQLLQGSLQTFLNAFTYPDRTCYVLASQNDKDFKNLINVYTDAVFHPRATNDPAVHAQEGWHIELEDKDKPLTYKGVVYNEMKGVYSSADSRLYRQSQRCVFPDNTYSVDSGGDPKVIPDLSFEDFKAFHEKFYHPANSRIFFWGDDNVQERLELMDEYLSEFGESPESKPGSVVEWQKKTITEPKWETFPYPIGADQPETNMIMVNWLLNERPFTPTEDLIVGVLDHLLMGTSQSVLYKTMMESGLGSAITGGGLSDELLQATFSVGLKGVESENAKDVEELVLKTLDKVMEDGFSEEEIASAMNTIEFRLREFNTGSYPKGLSFMLGAMSKWIYDGQPTDALKFEEPLAELKEMIAKDGDAVFKNFLKEYLVDNMHRVTVELAPSKSLEEEELKEEQSRLSAIKSSLSDDELDNIIKQTEELKALQASEDAPDDRATIPSLELADLKREVTEYPNEVTENENNSGVTVVRHELQSTSGIAYVKFAIDTSGVDYNDIALLPLFTRIMTETGAGEYTDVQLSQRIGTHTGGVGASLMKTGVAPDGVPSGAIFDGANMITKLTIGGKATSEKAEELFSIFKLILTEANLDSKKKVVEMLKETKIRIESSIQGSGHSYANTRMKARYSIGGFLDEKMGGLTYLETITALLKEAEEDWDSVLARLENIRAAILNKTTCRNGMILDITGDKAVQDAIKPAVDSFVDSLPGDADGEKLQDFYNTEHPWATKAKEEMAEAAPLKDEGFVVPTQVSYVGKGGLLFEEGEKVPGSTAVVSRYLRTGYLWDHVRVMGGAYGGFCTFNPMGGDGVFTFLSYRDPNLDKTIDVYDATADALLAAAEELENNPDALATAIIGAVGDLDGALSPDQKGSKAFNRWLVRQTPEERQTFRDEILNTKASDFKDFAMRLKNMKKPSVAVVSSKAAFEAAAEAGKVMDLKQVV</sequence>
<evidence type="ECO:0000256" key="7">
    <source>
        <dbReference type="ARBA" id="ARBA00022833"/>
    </source>
</evidence>
<dbReference type="FunFam" id="3.30.830.10:FF:000009">
    <property type="entry name" value="Presequence protease, mitochondrial"/>
    <property type="match status" value="1"/>
</dbReference>
<keyword evidence="9" id="KW-0496">Mitochondrion</keyword>
<name>A0AAD3H1R2_9STRA</name>
<feature type="domain" description="Peptidase M16C associated" evidence="10">
    <location>
        <begin position="546"/>
        <end position="809"/>
    </location>
</feature>
<evidence type="ECO:0000256" key="2">
    <source>
        <dbReference type="ARBA" id="ARBA00004173"/>
    </source>
</evidence>
<organism evidence="11 12">
    <name type="scientific">Chaetoceros tenuissimus</name>
    <dbReference type="NCBI Taxonomy" id="426638"/>
    <lineage>
        <taxon>Eukaryota</taxon>
        <taxon>Sar</taxon>
        <taxon>Stramenopiles</taxon>
        <taxon>Ochrophyta</taxon>
        <taxon>Bacillariophyta</taxon>
        <taxon>Coscinodiscophyceae</taxon>
        <taxon>Chaetocerotophycidae</taxon>
        <taxon>Chaetocerotales</taxon>
        <taxon>Chaetocerotaceae</taxon>
        <taxon>Chaetoceros</taxon>
    </lineage>
</organism>
<dbReference type="Pfam" id="PF00675">
    <property type="entry name" value="Peptidase_M16"/>
    <property type="match status" value="1"/>
</dbReference>
<keyword evidence="12" id="KW-1185">Reference proteome</keyword>